<dbReference type="InterPro" id="IPR020841">
    <property type="entry name" value="PKS_Beta-ketoAc_synthase_dom"/>
</dbReference>
<evidence type="ECO:0000256" key="2">
    <source>
        <dbReference type="ARBA" id="ARBA00004792"/>
    </source>
</evidence>
<evidence type="ECO:0000256" key="4">
    <source>
        <dbReference type="ARBA" id="ARBA00022490"/>
    </source>
</evidence>
<dbReference type="InterPro" id="IPR009081">
    <property type="entry name" value="PP-bd_ACP"/>
</dbReference>
<dbReference type="Pfam" id="PF00550">
    <property type="entry name" value="PP-binding"/>
    <property type="match status" value="3"/>
</dbReference>
<dbReference type="RefSeq" id="WP_237379868.1">
    <property type="nucleotide sequence ID" value="NZ_CP071793.1"/>
</dbReference>
<protein>
    <submittedName>
        <fullName evidence="14">SDR family NAD(P)-dependent oxidoreductase</fullName>
    </submittedName>
</protein>
<dbReference type="InterPro" id="IPR013968">
    <property type="entry name" value="PKS_KR"/>
</dbReference>
<evidence type="ECO:0000259" key="12">
    <source>
        <dbReference type="PROSITE" id="PS52004"/>
    </source>
</evidence>
<evidence type="ECO:0000259" key="11">
    <source>
        <dbReference type="PROSITE" id="PS50075"/>
    </source>
</evidence>
<dbReference type="FunFam" id="3.40.47.10:FF:000019">
    <property type="entry name" value="Polyketide synthase type I"/>
    <property type="match status" value="1"/>
</dbReference>
<feature type="domain" description="PKS/mFAS DH" evidence="13">
    <location>
        <begin position="1"/>
        <end position="283"/>
    </location>
</feature>
<keyword evidence="3" id="KW-0596">Phosphopantetheine</keyword>
<evidence type="ECO:0000256" key="6">
    <source>
        <dbReference type="ARBA" id="ARBA00022679"/>
    </source>
</evidence>
<dbReference type="Gene3D" id="1.10.1200.10">
    <property type="entry name" value="ACP-like"/>
    <property type="match status" value="3"/>
</dbReference>
<dbReference type="Pfam" id="PF22336">
    <property type="entry name" value="RhiE-like_linker"/>
    <property type="match status" value="1"/>
</dbReference>
<dbReference type="PROSITE" id="PS00012">
    <property type="entry name" value="PHOSPHOPANTETHEINE"/>
    <property type="match status" value="1"/>
</dbReference>
<dbReference type="InterPro" id="IPR020806">
    <property type="entry name" value="PKS_PP-bd"/>
</dbReference>
<dbReference type="InterPro" id="IPR042104">
    <property type="entry name" value="PKS_dehydratase_sf"/>
</dbReference>
<dbReference type="InterPro" id="IPR020807">
    <property type="entry name" value="PKS_DH"/>
</dbReference>
<keyword evidence="15" id="KW-1185">Reference proteome</keyword>
<feature type="domain" description="Carrier" evidence="11">
    <location>
        <begin position="1794"/>
        <end position="1869"/>
    </location>
</feature>
<dbReference type="Pfam" id="PF00109">
    <property type="entry name" value="ketoacyl-synt"/>
    <property type="match status" value="1"/>
</dbReference>
<dbReference type="CDD" id="cd00833">
    <property type="entry name" value="PKS"/>
    <property type="match status" value="1"/>
</dbReference>
<name>A0A8A4TJN4_SULCO</name>
<dbReference type="InterPro" id="IPR032821">
    <property type="entry name" value="PKS_assoc"/>
</dbReference>
<dbReference type="Gene3D" id="3.30.70.3290">
    <property type="match status" value="1"/>
</dbReference>
<dbReference type="Pfam" id="PF21089">
    <property type="entry name" value="PKS_DH_N"/>
    <property type="match status" value="1"/>
</dbReference>
<evidence type="ECO:0000256" key="9">
    <source>
        <dbReference type="PROSITE-ProRule" id="PRU01363"/>
    </source>
</evidence>
<dbReference type="PANTHER" id="PTHR43775">
    <property type="entry name" value="FATTY ACID SYNTHASE"/>
    <property type="match status" value="1"/>
</dbReference>
<feature type="region of interest" description="Disordered" evidence="10">
    <location>
        <begin position="837"/>
        <end position="863"/>
    </location>
</feature>
<feature type="region of interest" description="Disordered" evidence="10">
    <location>
        <begin position="1721"/>
        <end position="1797"/>
    </location>
</feature>
<dbReference type="GO" id="GO:0005886">
    <property type="term" value="C:plasma membrane"/>
    <property type="evidence" value="ECO:0007669"/>
    <property type="project" value="TreeGrafter"/>
</dbReference>
<dbReference type="EMBL" id="CP071793">
    <property type="protein sequence ID" value="QTD50239.1"/>
    <property type="molecule type" value="Genomic_DNA"/>
</dbReference>
<comment type="pathway">
    <text evidence="2">Antibiotic biosynthesis.</text>
</comment>
<evidence type="ECO:0000256" key="1">
    <source>
        <dbReference type="ARBA" id="ARBA00004496"/>
    </source>
</evidence>
<dbReference type="SUPFAM" id="SSF53901">
    <property type="entry name" value="Thiolase-like"/>
    <property type="match status" value="1"/>
</dbReference>
<dbReference type="InterPro" id="IPR036736">
    <property type="entry name" value="ACP-like_sf"/>
</dbReference>
<keyword evidence="6" id="KW-0808">Transferase</keyword>
<dbReference type="Pfam" id="PF02801">
    <property type="entry name" value="Ketoacyl-synt_C"/>
    <property type="match status" value="1"/>
</dbReference>
<comment type="subcellular location">
    <subcellularLocation>
        <location evidence="1">Cytoplasm</location>
    </subcellularLocation>
</comment>
<dbReference type="SMART" id="SM01294">
    <property type="entry name" value="PKS_PP_betabranch"/>
    <property type="match status" value="1"/>
</dbReference>
<keyword evidence="4" id="KW-0963">Cytoplasm</keyword>
<reference evidence="14" key="1">
    <citation type="submission" date="2021-03" db="EMBL/GenBank/DDBJ databases">
        <title>Acanthopleuribacteraceae sp. M133.</title>
        <authorList>
            <person name="Wang G."/>
        </authorList>
    </citation>
    <scope>NUCLEOTIDE SEQUENCE</scope>
    <source>
        <strain evidence="14">M133</strain>
    </source>
</reference>
<dbReference type="PROSITE" id="PS50075">
    <property type="entry name" value="CARRIER"/>
    <property type="match status" value="3"/>
</dbReference>
<evidence type="ECO:0000256" key="3">
    <source>
        <dbReference type="ARBA" id="ARBA00022450"/>
    </source>
</evidence>
<gene>
    <name evidence="14" type="ORF">J3U87_32030</name>
</gene>
<feature type="domain" description="Carrier" evidence="11">
    <location>
        <begin position="931"/>
        <end position="1008"/>
    </location>
</feature>
<dbReference type="PROSITE" id="PS52019">
    <property type="entry name" value="PKS_MFAS_DH"/>
    <property type="match status" value="1"/>
</dbReference>
<dbReference type="InterPro" id="IPR036291">
    <property type="entry name" value="NAD(P)-bd_dom_sf"/>
</dbReference>
<dbReference type="Pfam" id="PF08659">
    <property type="entry name" value="KR"/>
    <property type="match status" value="1"/>
</dbReference>
<evidence type="ECO:0000313" key="14">
    <source>
        <dbReference type="EMBL" id="QTD50239.1"/>
    </source>
</evidence>
<dbReference type="InterPro" id="IPR049900">
    <property type="entry name" value="PKS_mFAS_DH"/>
</dbReference>
<dbReference type="SMART" id="SM00826">
    <property type="entry name" value="PKS_DH"/>
    <property type="match status" value="1"/>
</dbReference>
<comment type="function">
    <text evidence="8">Involved in production of the polyketide antibiotic thailandamide.</text>
</comment>
<feature type="region of interest" description="N-terminal hotdog fold" evidence="9">
    <location>
        <begin position="1"/>
        <end position="122"/>
    </location>
</feature>
<dbReference type="Gene3D" id="3.10.129.110">
    <property type="entry name" value="Polyketide synthase dehydratase"/>
    <property type="match status" value="1"/>
</dbReference>
<evidence type="ECO:0000256" key="7">
    <source>
        <dbReference type="ARBA" id="ARBA00022737"/>
    </source>
</evidence>
<evidence type="ECO:0000256" key="5">
    <source>
        <dbReference type="ARBA" id="ARBA00022553"/>
    </source>
</evidence>
<dbReference type="Gene3D" id="3.40.47.10">
    <property type="match status" value="1"/>
</dbReference>
<dbReference type="InterPro" id="IPR050091">
    <property type="entry name" value="PKS_NRPS_Biosynth_Enz"/>
</dbReference>
<accession>A0A8A4TJN4</accession>
<dbReference type="GO" id="GO:0031177">
    <property type="term" value="F:phosphopantetheine binding"/>
    <property type="evidence" value="ECO:0007669"/>
    <property type="project" value="InterPro"/>
</dbReference>
<dbReference type="SMART" id="SM00823">
    <property type="entry name" value="PKS_PP"/>
    <property type="match status" value="3"/>
</dbReference>
<dbReference type="SMART" id="SM00822">
    <property type="entry name" value="PKS_KR"/>
    <property type="match status" value="1"/>
</dbReference>
<dbReference type="PANTHER" id="PTHR43775:SF37">
    <property type="entry name" value="SI:DKEY-61P9.11"/>
    <property type="match status" value="1"/>
</dbReference>
<dbReference type="GO" id="GO:0004312">
    <property type="term" value="F:fatty acid synthase activity"/>
    <property type="evidence" value="ECO:0007669"/>
    <property type="project" value="TreeGrafter"/>
</dbReference>
<dbReference type="InterPro" id="IPR016039">
    <property type="entry name" value="Thiolase-like"/>
</dbReference>
<feature type="domain" description="Carrier" evidence="11">
    <location>
        <begin position="328"/>
        <end position="402"/>
    </location>
</feature>
<dbReference type="InterPro" id="IPR006162">
    <property type="entry name" value="Ppantetheine_attach_site"/>
</dbReference>
<evidence type="ECO:0000256" key="8">
    <source>
        <dbReference type="ARBA" id="ARBA00054155"/>
    </source>
</evidence>
<evidence type="ECO:0000256" key="10">
    <source>
        <dbReference type="SAM" id="MobiDB-lite"/>
    </source>
</evidence>
<dbReference type="GO" id="GO:0006633">
    <property type="term" value="P:fatty acid biosynthetic process"/>
    <property type="evidence" value="ECO:0007669"/>
    <property type="project" value="TreeGrafter"/>
</dbReference>
<dbReference type="GO" id="GO:0071770">
    <property type="term" value="P:DIM/DIP cell wall layer assembly"/>
    <property type="evidence" value="ECO:0007669"/>
    <property type="project" value="TreeGrafter"/>
</dbReference>
<dbReference type="SUPFAM" id="SSF47336">
    <property type="entry name" value="ACP-like"/>
    <property type="match status" value="3"/>
</dbReference>
<dbReference type="PROSITE" id="PS52004">
    <property type="entry name" value="KS3_2"/>
    <property type="match status" value="1"/>
</dbReference>
<keyword evidence="5" id="KW-0597">Phosphoprotein</keyword>
<dbReference type="InterPro" id="IPR057326">
    <property type="entry name" value="KR_dom"/>
</dbReference>
<keyword evidence="7" id="KW-0677">Repeat</keyword>
<feature type="domain" description="Ketosynthase family 3 (KS3)" evidence="12">
    <location>
        <begin position="440"/>
        <end position="878"/>
    </location>
</feature>
<dbReference type="KEGG" id="scor:J3U87_32030"/>
<dbReference type="InterPro" id="IPR014030">
    <property type="entry name" value="Ketoacyl_synth_N"/>
</dbReference>
<sequence>MKHEGEAMNTQFLFTHDHPVFQNHKVYGTALLPGMAYIDLLFQIFLERGFELAELELRHLSLHNPLTVDADAAILVDVRCSAKRPDCWELRVTGRARRAGLLAADVRTYVTAEMVRREPTTFDKTIDIESLKATASSVRPLNRIYERSRELELVHSGMMVADGTIYEAESGLLLDLGLGPEGLADAEAFCLHPTLIDASGVGSAALFFPLLGGEERLFLPLFFQSFAVAEPIRRRCLTTIDRDAIRLEKELMTQSWEFFDPSGRKIAELRHFVNKLVREPGLINPGRKAEAYDSEPAEATVVAESATLDADETAPAERPSQAGRDAVKRAERYLQEVLAERLGRAPDAIDPAIGYYQMGLDSSRLLHIVSRLSDDLQSELSPILLFEYTNVAELAAFLAEHHGERFGGRAEQAEQGGEVASRPPAAAEIVAPPPGDHTATGDVAVIGLAGRYPKARDIRAFWRNLVAGLDCIEEIPADRWDWRRLMAIKSPSGKPMCRWGGFLEDIDKFDPLFFNMAPSHAEIIDPQERLFLQTCWEAIEDAGYTPANLVASHGAARRRHVGVYVGCMHKDYSLVGLDAIAGDNVFPLSLNYAQIANRVSYTFNFHGPSMAIDTVCSSSLTALHLALESLRTGEAEVALAGGVNLSLHPTKYVAYGTADMHASDGRCRTFGAGGDGYVPAEGVGAVLLKPLARAEADGDHIYAVIKGSTVNHVGTVSGISVPSPVAQAEMVSACLAKTGIDPRTISYVEAHGTGTSLGDPIEIQGLVKAFRRHTADRGFCAIGSVKSNIGHAEAAAGISGLSKVVLQLHHRTLVPSLHSRDLNPYIDFENSPFVVQQETRPWAAPEPGSADAPQPSPRRAAISSFGAGGANAHVILEEYRRPARPSLPSQVGAANEAALVVLSAKDARGLLASAANLLAFLKTEVRDQAPSADVDDLAILLGEVLGVDPGDIDPQVPLADFGLDPVQQSEFRRLLSERLGIEIEAHEVLALEPLARIGAAAGAGQEEIQIEGDPPTLRDVAYTLQVGREAMDLRFGVAVRDLDELAAALEAFVARGVDAEAGDEAYRFGAVKRENGSLALFEADAAQKASIEEGLERGDLAPLLELWIEGLVFDWAGLYGDSKPRRVSLPTYPFARDRYWVPQPAHPAPAEARYVTPSIPPFADVAAPGSAARIERSSAGSTQWLFFEERWLPRTYPESIDWAAALRRYDGRRVLILHDDEAAAAALRGLLDRMAQAVGLTLGLDLQVRHLAELAAHDLRDLPDAVLILGPVTADRDVAPADEARLLDVFRVSQLLMQEAWAQPIRLLYLYGGSRERPRLDCEALSGFMMSAMKENPKHHWTLVGHYDREARPNAHQLLLREWLADSELEPEAGAMCHVRVEEGQTRTVRLAPAELELGARSNLRRRGTYLVSGGLGPVGALLCRELARHCQANLIILSRGELDEARAETCRELEDLGATVHYLAVDVSDREALTQAVTAAKAAMGAIHGVIHLARLVEDGPIIAKQPESIHRVVQAKMRGTLLLDEATADEPLDFFLAFSSVGAYGTRGSCDYGYATAFQNAFAVHRNRLRDKGLRSGTTVSQCWGAWTVDRYMPEGRDAHMRGLGLDLIRIEDAFPVMDAAARFDGGVLGLVAVTDLEKVARGMGLLGYDAVASSAAVSRLEARLARWERDVADGRAPRIEELNDVLTVEELEALEPQWIERLHAVFFPDRPAPAEDRVVERRQAETEPATSETARTVPERPAVGSSPQAGPIAGDATTGGGQTRTPSRETAPVRETSTARPATATAEPDPDDVAGTMRVIRETLSEVLKLSQVDERQSFQNYGLDSISGMQFSTRLEKKLKCEVQPQWLLEFSTVETLSQHLVKHQATR</sequence>
<dbReference type="Gene3D" id="3.40.50.720">
    <property type="entry name" value="NAD(P)-binding Rossmann-like Domain"/>
    <property type="match status" value="1"/>
</dbReference>
<organism evidence="14 15">
    <name type="scientific">Sulfidibacter corallicola</name>
    <dbReference type="NCBI Taxonomy" id="2818388"/>
    <lineage>
        <taxon>Bacteria</taxon>
        <taxon>Pseudomonadati</taxon>
        <taxon>Acidobacteriota</taxon>
        <taxon>Holophagae</taxon>
        <taxon>Acanthopleuribacterales</taxon>
        <taxon>Acanthopleuribacteraceae</taxon>
        <taxon>Sulfidibacter</taxon>
    </lineage>
</organism>
<dbReference type="InterPro" id="IPR049552">
    <property type="entry name" value="PKS_DH_N"/>
</dbReference>
<dbReference type="GO" id="GO:0005737">
    <property type="term" value="C:cytoplasm"/>
    <property type="evidence" value="ECO:0007669"/>
    <property type="project" value="UniProtKB-SubCell"/>
</dbReference>
<feature type="region of interest" description="C-terminal hotdog fold" evidence="9">
    <location>
        <begin position="136"/>
        <end position="283"/>
    </location>
</feature>
<dbReference type="SMART" id="SM00825">
    <property type="entry name" value="PKS_KS"/>
    <property type="match status" value="1"/>
</dbReference>
<feature type="active site" description="Proton donor; for dehydratase activity" evidence="9">
    <location>
        <position position="197"/>
    </location>
</feature>
<evidence type="ECO:0000313" key="15">
    <source>
        <dbReference type="Proteomes" id="UP000663929"/>
    </source>
</evidence>
<proteinExistence type="predicted"/>
<dbReference type="InterPro" id="IPR014031">
    <property type="entry name" value="Ketoacyl_synth_C"/>
</dbReference>
<dbReference type="InterPro" id="IPR054514">
    <property type="entry name" value="RhiE-like_linker"/>
</dbReference>
<dbReference type="Proteomes" id="UP000663929">
    <property type="component" value="Chromosome"/>
</dbReference>
<evidence type="ECO:0000259" key="13">
    <source>
        <dbReference type="PROSITE" id="PS52019"/>
    </source>
</evidence>
<dbReference type="Pfam" id="PF16197">
    <property type="entry name" value="KAsynt_C_assoc"/>
    <property type="match status" value="1"/>
</dbReference>
<dbReference type="CDD" id="cd08953">
    <property type="entry name" value="KR_2_SDR_x"/>
    <property type="match status" value="1"/>
</dbReference>
<dbReference type="SUPFAM" id="SSF51735">
    <property type="entry name" value="NAD(P)-binding Rossmann-fold domains"/>
    <property type="match status" value="2"/>
</dbReference>
<feature type="active site" description="Proton acceptor; for dehydratase activity" evidence="9">
    <location>
        <position position="24"/>
    </location>
</feature>